<dbReference type="SMART" id="SM00408">
    <property type="entry name" value="IGc2"/>
    <property type="match status" value="2"/>
</dbReference>
<evidence type="ECO:0000256" key="1">
    <source>
        <dbReference type="ARBA" id="ARBA00022729"/>
    </source>
</evidence>
<organism evidence="7 8">
    <name type="scientific">Penaeus vannamei</name>
    <name type="common">Whiteleg shrimp</name>
    <name type="synonym">Litopenaeus vannamei</name>
    <dbReference type="NCBI Taxonomy" id="6689"/>
    <lineage>
        <taxon>Eukaryota</taxon>
        <taxon>Metazoa</taxon>
        <taxon>Ecdysozoa</taxon>
        <taxon>Arthropoda</taxon>
        <taxon>Crustacea</taxon>
        <taxon>Multicrustacea</taxon>
        <taxon>Malacostraca</taxon>
        <taxon>Eumalacostraca</taxon>
        <taxon>Eucarida</taxon>
        <taxon>Decapoda</taxon>
        <taxon>Dendrobranchiata</taxon>
        <taxon>Penaeoidea</taxon>
        <taxon>Penaeidae</taxon>
        <taxon>Penaeus</taxon>
    </lineage>
</organism>
<feature type="domain" description="Ig-like" evidence="6">
    <location>
        <begin position="127"/>
        <end position="214"/>
    </location>
</feature>
<dbReference type="GO" id="GO:0005886">
    <property type="term" value="C:plasma membrane"/>
    <property type="evidence" value="ECO:0007669"/>
    <property type="project" value="TreeGrafter"/>
</dbReference>
<dbReference type="Pfam" id="PF13927">
    <property type="entry name" value="Ig_3"/>
    <property type="match status" value="2"/>
</dbReference>
<dbReference type="Proteomes" id="UP000283509">
    <property type="component" value="Unassembled WGS sequence"/>
</dbReference>
<dbReference type="InterPro" id="IPR003598">
    <property type="entry name" value="Ig_sub2"/>
</dbReference>
<dbReference type="InterPro" id="IPR003599">
    <property type="entry name" value="Ig_sub"/>
</dbReference>
<dbReference type="SUPFAM" id="SSF48726">
    <property type="entry name" value="Immunoglobulin"/>
    <property type="match status" value="2"/>
</dbReference>
<keyword evidence="2" id="KW-0677">Repeat</keyword>
<dbReference type="STRING" id="6689.A0A3R7M7D9"/>
<dbReference type="GO" id="GO:0050808">
    <property type="term" value="P:synapse organization"/>
    <property type="evidence" value="ECO:0007669"/>
    <property type="project" value="TreeGrafter"/>
</dbReference>
<dbReference type="FunFam" id="2.60.40.10:FF:000026">
    <property type="entry name" value="roundabout homolog 2 isoform X1"/>
    <property type="match status" value="1"/>
</dbReference>
<evidence type="ECO:0000256" key="5">
    <source>
        <dbReference type="SAM" id="MobiDB-lite"/>
    </source>
</evidence>
<comment type="caution">
    <text evidence="7">The sequence shown here is derived from an EMBL/GenBank/DDBJ whole genome shotgun (WGS) entry which is preliminary data.</text>
</comment>
<dbReference type="SMART" id="SM00409">
    <property type="entry name" value="IG"/>
    <property type="match status" value="2"/>
</dbReference>
<evidence type="ECO:0000259" key="6">
    <source>
        <dbReference type="PROSITE" id="PS50835"/>
    </source>
</evidence>
<gene>
    <name evidence="7" type="ORF">C7M84_007413</name>
</gene>
<sequence length="222" mass="24591">MIRDIVTCKALPPFPLTPLSPSRWPGEGREPRITEHPTNWTVPRNDPVTLNCGTEGRPEPVITWYKDGVPVKPSPHRFILPTGSLFFLKVTQSKKENDAGIYWCVSTNRLGSARSQNASLQIAFLRDDFRTSPTGTRVVAGERAELECSPPRGHPEPLVLWMKDGNKLPLDHRVYVGEGGKLILTETLQTDEGSYTCVASNLVGTRFSEPAILAVQGKEKAF</sequence>
<dbReference type="OrthoDB" id="6361337at2759"/>
<evidence type="ECO:0000313" key="8">
    <source>
        <dbReference type="Proteomes" id="UP000283509"/>
    </source>
</evidence>
<feature type="domain" description="Ig-like" evidence="6">
    <location>
        <begin position="31"/>
        <end position="121"/>
    </location>
</feature>
<dbReference type="GO" id="GO:0030424">
    <property type="term" value="C:axon"/>
    <property type="evidence" value="ECO:0007669"/>
    <property type="project" value="TreeGrafter"/>
</dbReference>
<reference evidence="7 8" key="1">
    <citation type="submission" date="2018-04" db="EMBL/GenBank/DDBJ databases">
        <authorList>
            <person name="Zhang X."/>
            <person name="Yuan J."/>
            <person name="Li F."/>
            <person name="Xiang J."/>
        </authorList>
    </citation>
    <scope>NUCLEOTIDE SEQUENCE [LARGE SCALE GENOMIC DNA]</scope>
    <source>
        <tissue evidence="7">Muscle</tissue>
    </source>
</reference>
<reference evidence="7 8" key="2">
    <citation type="submission" date="2019-01" db="EMBL/GenBank/DDBJ databases">
        <title>The decoding of complex shrimp genome reveals the adaptation for benthos swimmer, frequently molting mechanism and breeding impact on genome.</title>
        <authorList>
            <person name="Sun Y."/>
            <person name="Gao Y."/>
            <person name="Yu Y."/>
        </authorList>
    </citation>
    <scope>NUCLEOTIDE SEQUENCE [LARGE SCALE GENOMIC DNA]</scope>
    <source>
        <tissue evidence="7">Muscle</tissue>
    </source>
</reference>
<dbReference type="InterPro" id="IPR007110">
    <property type="entry name" value="Ig-like_dom"/>
</dbReference>
<dbReference type="GO" id="GO:0043025">
    <property type="term" value="C:neuronal cell body"/>
    <property type="evidence" value="ECO:0007669"/>
    <property type="project" value="TreeGrafter"/>
</dbReference>
<proteinExistence type="predicted"/>
<keyword evidence="1" id="KW-0732">Signal</keyword>
<dbReference type="GO" id="GO:0007156">
    <property type="term" value="P:homophilic cell adhesion via plasma membrane adhesion molecules"/>
    <property type="evidence" value="ECO:0007669"/>
    <property type="project" value="TreeGrafter"/>
</dbReference>
<dbReference type="PANTHER" id="PTHR45080:SF8">
    <property type="entry name" value="IG-LIKE DOMAIN-CONTAINING PROTEIN"/>
    <property type="match status" value="1"/>
</dbReference>
<feature type="compositionally biased region" description="Basic and acidic residues" evidence="5">
    <location>
        <begin position="26"/>
        <end position="35"/>
    </location>
</feature>
<evidence type="ECO:0000313" key="7">
    <source>
        <dbReference type="EMBL" id="ROT74098.1"/>
    </source>
</evidence>
<dbReference type="InterPro" id="IPR013783">
    <property type="entry name" value="Ig-like_fold"/>
</dbReference>
<evidence type="ECO:0000256" key="3">
    <source>
        <dbReference type="ARBA" id="ARBA00023157"/>
    </source>
</evidence>
<dbReference type="Gene3D" id="2.60.40.10">
    <property type="entry name" value="Immunoglobulins"/>
    <property type="match status" value="2"/>
</dbReference>
<keyword evidence="3" id="KW-1015">Disulfide bond</keyword>
<dbReference type="PANTHER" id="PTHR45080">
    <property type="entry name" value="CONTACTIN 5"/>
    <property type="match status" value="1"/>
</dbReference>
<dbReference type="FunFam" id="2.60.40.10:FF:000189">
    <property type="entry name" value="Neogenin isoform 3"/>
    <property type="match status" value="1"/>
</dbReference>
<dbReference type="InterPro" id="IPR050958">
    <property type="entry name" value="Cell_Adh-Cytoskel_Orgn"/>
</dbReference>
<keyword evidence="8" id="KW-1185">Reference proteome</keyword>
<feature type="region of interest" description="Disordered" evidence="5">
    <location>
        <begin position="19"/>
        <end position="38"/>
    </location>
</feature>
<dbReference type="InterPro" id="IPR036179">
    <property type="entry name" value="Ig-like_dom_sf"/>
</dbReference>
<name>A0A3R7M7D9_PENVA</name>
<dbReference type="AlphaFoldDB" id="A0A3R7M7D9"/>
<protein>
    <submittedName>
        <fullName evidence="7">Putative roundabout-like 2</fullName>
    </submittedName>
</protein>
<accession>A0A3R7M7D9</accession>
<dbReference type="GO" id="GO:0008046">
    <property type="term" value="F:axon guidance receptor activity"/>
    <property type="evidence" value="ECO:0007669"/>
    <property type="project" value="TreeGrafter"/>
</dbReference>
<keyword evidence="4" id="KW-0393">Immunoglobulin domain</keyword>
<dbReference type="PROSITE" id="PS50835">
    <property type="entry name" value="IG_LIKE"/>
    <property type="match status" value="2"/>
</dbReference>
<evidence type="ECO:0000256" key="2">
    <source>
        <dbReference type="ARBA" id="ARBA00022737"/>
    </source>
</evidence>
<evidence type="ECO:0000256" key="4">
    <source>
        <dbReference type="ARBA" id="ARBA00023319"/>
    </source>
</evidence>
<dbReference type="EMBL" id="QCYY01001936">
    <property type="protein sequence ID" value="ROT74098.1"/>
    <property type="molecule type" value="Genomic_DNA"/>
</dbReference>